<feature type="compositionally biased region" description="Basic and acidic residues" evidence="1">
    <location>
        <begin position="271"/>
        <end position="313"/>
    </location>
</feature>
<dbReference type="AlphaFoldDB" id="A0A9P0DRB8"/>
<feature type="compositionally biased region" description="Polar residues" evidence="1">
    <location>
        <begin position="7"/>
        <end position="27"/>
    </location>
</feature>
<proteinExistence type="predicted"/>
<evidence type="ECO:0000313" key="3">
    <source>
        <dbReference type="Proteomes" id="UP001153737"/>
    </source>
</evidence>
<dbReference type="InterPro" id="IPR031959">
    <property type="entry name" value="DUF4779"/>
</dbReference>
<protein>
    <submittedName>
        <fullName evidence="2">Uncharacterized protein</fullName>
    </submittedName>
</protein>
<feature type="compositionally biased region" description="Basic residues" evidence="1">
    <location>
        <begin position="359"/>
        <end position="375"/>
    </location>
</feature>
<dbReference type="Proteomes" id="UP001153737">
    <property type="component" value="Chromosome 17"/>
</dbReference>
<evidence type="ECO:0000256" key="1">
    <source>
        <dbReference type="SAM" id="MobiDB-lite"/>
    </source>
</evidence>
<organism evidence="2 3">
    <name type="scientific">Phaedon cochleariae</name>
    <name type="common">Mustard beetle</name>
    <dbReference type="NCBI Taxonomy" id="80249"/>
    <lineage>
        <taxon>Eukaryota</taxon>
        <taxon>Metazoa</taxon>
        <taxon>Ecdysozoa</taxon>
        <taxon>Arthropoda</taxon>
        <taxon>Hexapoda</taxon>
        <taxon>Insecta</taxon>
        <taxon>Pterygota</taxon>
        <taxon>Neoptera</taxon>
        <taxon>Endopterygota</taxon>
        <taxon>Coleoptera</taxon>
        <taxon>Polyphaga</taxon>
        <taxon>Cucujiformia</taxon>
        <taxon>Chrysomeloidea</taxon>
        <taxon>Chrysomelidae</taxon>
        <taxon>Chrysomelinae</taxon>
        <taxon>Chrysomelini</taxon>
        <taxon>Phaedon</taxon>
    </lineage>
</organism>
<feature type="region of interest" description="Disordered" evidence="1">
    <location>
        <begin position="250"/>
        <end position="313"/>
    </location>
</feature>
<dbReference type="EMBL" id="OU896723">
    <property type="protein sequence ID" value="CAH1155231.1"/>
    <property type="molecule type" value="Genomic_DNA"/>
</dbReference>
<dbReference type="OrthoDB" id="3226at2759"/>
<evidence type="ECO:0000313" key="2">
    <source>
        <dbReference type="EMBL" id="CAH1155231.1"/>
    </source>
</evidence>
<keyword evidence="3" id="KW-1185">Reference proteome</keyword>
<feature type="region of interest" description="Disordered" evidence="1">
    <location>
        <begin position="335"/>
        <end position="452"/>
    </location>
</feature>
<name>A0A9P0DRB8_PHACE</name>
<dbReference type="Pfam" id="PF16009">
    <property type="entry name" value="DUF4779"/>
    <property type="match status" value="1"/>
</dbReference>
<sequence length="495" mass="54112">MPIGLNNHISNPGTFSTHSTTIQPQQHLTNRPNKYKYLIKLNREQFSSSINNNNNKMRSITLILLLLKTTLAGQPVYKYRYETEDVMKTAASNVPLRGYHVIEGGYYPSQLGEPLEPGLSRLGNIQGGYYPSQLGGALKPGLSRVGGSYPSQLGVALEPGLSRVGNIQGGYYPSQLGEALEPGLFRGDYYPSGIKQSLENNPQYQTAPITLIKPIVNGHTLNVPLSNGLQYLGDQQFRYIPSGMGPGNFGHSGRAFGPPPLQGLGGYGGESVEKSDFSESGKKSNDERYEKGQGKKGEEVNHGEEGFSEKEVALKDVKGDSGYYSNVDGEKKVYEDGKKYSGGHHFNNEGQNGAEKTAKQGHKKGHKIKSFKTSHHKDESGTDEQYYDEAHDEAGNYMFNGQSGKFGENAASSFKGGNQEEKYKVGENKKEGHHSTEHSVGEKQANQGKYGGNKFAGNEAVFGYKNGADEQSLLGHQEASKVYKTSPFIAPFHNY</sequence>
<reference evidence="2" key="1">
    <citation type="submission" date="2022-01" db="EMBL/GenBank/DDBJ databases">
        <authorList>
            <person name="King R."/>
        </authorList>
    </citation>
    <scope>NUCLEOTIDE SEQUENCE</scope>
</reference>
<accession>A0A9P0DRB8</accession>
<feature type="compositionally biased region" description="Basic and acidic residues" evidence="1">
    <location>
        <begin position="418"/>
        <end position="441"/>
    </location>
</feature>
<reference evidence="2" key="2">
    <citation type="submission" date="2022-10" db="EMBL/GenBank/DDBJ databases">
        <authorList>
            <consortium name="ENA_rothamsted_submissions"/>
            <consortium name="culmorum"/>
            <person name="King R."/>
        </authorList>
    </citation>
    <scope>NUCLEOTIDE SEQUENCE</scope>
</reference>
<gene>
    <name evidence="2" type="ORF">PHAECO_LOCUS5932</name>
</gene>
<feature type="region of interest" description="Disordered" evidence="1">
    <location>
        <begin position="1"/>
        <end position="27"/>
    </location>
</feature>